<feature type="compositionally biased region" description="Polar residues" evidence="5">
    <location>
        <begin position="675"/>
        <end position="685"/>
    </location>
</feature>
<gene>
    <name evidence="7" type="ORF">TIFTF001_013061</name>
</gene>
<evidence type="ECO:0000256" key="2">
    <source>
        <dbReference type="ARBA" id="ARBA00023015"/>
    </source>
</evidence>
<dbReference type="Proteomes" id="UP001187192">
    <property type="component" value="Unassembled WGS sequence"/>
</dbReference>
<protein>
    <recommendedName>
        <fullName evidence="6">SANT domain-containing protein</fullName>
    </recommendedName>
</protein>
<feature type="compositionally biased region" description="Polar residues" evidence="5">
    <location>
        <begin position="472"/>
        <end position="484"/>
    </location>
</feature>
<organism evidence="7 8">
    <name type="scientific">Ficus carica</name>
    <name type="common">Common fig</name>
    <dbReference type="NCBI Taxonomy" id="3494"/>
    <lineage>
        <taxon>Eukaryota</taxon>
        <taxon>Viridiplantae</taxon>
        <taxon>Streptophyta</taxon>
        <taxon>Embryophyta</taxon>
        <taxon>Tracheophyta</taxon>
        <taxon>Spermatophyta</taxon>
        <taxon>Magnoliopsida</taxon>
        <taxon>eudicotyledons</taxon>
        <taxon>Gunneridae</taxon>
        <taxon>Pentapetalae</taxon>
        <taxon>rosids</taxon>
        <taxon>fabids</taxon>
        <taxon>Rosales</taxon>
        <taxon>Moraceae</taxon>
        <taxon>Ficeae</taxon>
        <taxon>Ficus</taxon>
    </lineage>
</organism>
<comment type="subcellular location">
    <subcellularLocation>
        <location evidence="1">Nucleus</location>
    </subcellularLocation>
</comment>
<dbReference type="InterPro" id="IPR017884">
    <property type="entry name" value="SANT_dom"/>
</dbReference>
<dbReference type="Pfam" id="PF24662">
    <property type="entry name" value="DUF7650"/>
    <property type="match status" value="1"/>
</dbReference>
<keyword evidence="3" id="KW-0804">Transcription</keyword>
<evidence type="ECO:0000256" key="5">
    <source>
        <dbReference type="SAM" id="MobiDB-lite"/>
    </source>
</evidence>
<feature type="region of interest" description="Disordered" evidence="5">
    <location>
        <begin position="765"/>
        <end position="832"/>
    </location>
</feature>
<feature type="region of interest" description="Disordered" evidence="5">
    <location>
        <begin position="852"/>
        <end position="885"/>
    </location>
</feature>
<dbReference type="GO" id="GO:0003714">
    <property type="term" value="F:transcription corepressor activity"/>
    <property type="evidence" value="ECO:0007669"/>
    <property type="project" value="TreeGrafter"/>
</dbReference>
<evidence type="ECO:0000256" key="1">
    <source>
        <dbReference type="ARBA" id="ARBA00004123"/>
    </source>
</evidence>
<dbReference type="PANTHER" id="PTHR13859:SF31">
    <property type="entry name" value="ELM2 DOMAIN-CONTAINING PROTEIN"/>
    <property type="match status" value="1"/>
</dbReference>
<keyword evidence="2" id="KW-0805">Transcription regulation</keyword>
<evidence type="ECO:0000256" key="4">
    <source>
        <dbReference type="ARBA" id="ARBA00023242"/>
    </source>
</evidence>
<feature type="compositionally biased region" description="Basic and acidic residues" evidence="5">
    <location>
        <begin position="810"/>
        <end position="823"/>
    </location>
</feature>
<feature type="compositionally biased region" description="Polar residues" evidence="5">
    <location>
        <begin position="871"/>
        <end position="885"/>
    </location>
</feature>
<feature type="region of interest" description="Disordered" evidence="5">
    <location>
        <begin position="640"/>
        <end position="695"/>
    </location>
</feature>
<dbReference type="Pfam" id="PF25826">
    <property type="entry name" value="DUF7952"/>
    <property type="match status" value="1"/>
</dbReference>
<proteinExistence type="predicted"/>
<keyword evidence="8" id="KW-1185">Reference proteome</keyword>
<accession>A0AA88D494</accession>
<dbReference type="PROSITE" id="PS51293">
    <property type="entry name" value="SANT"/>
    <property type="match status" value="1"/>
</dbReference>
<feature type="region of interest" description="Disordered" evidence="5">
    <location>
        <begin position="132"/>
        <end position="186"/>
    </location>
</feature>
<dbReference type="InterPro" id="IPR056067">
    <property type="entry name" value="DUF7650"/>
</dbReference>
<evidence type="ECO:0000313" key="8">
    <source>
        <dbReference type="Proteomes" id="UP001187192"/>
    </source>
</evidence>
<sequence>MNSIYDKLGDCITISNLLRTPDRLFLNFSLLYILWQVKSVELDPNGDCIRETSIENLSCPGSPDTNDIFGEPLLNPRVGNEYQVDIPFIITESEHLELMANPLDSKSVNVSHLFLVGLPIPITWIHDEENDNEGVGSGSLRNSDDTVDGKRSAEARNGKKDRTSLSKKSSELNVEENAESTRAETNLNQLNGSKSYYLVPGLSTYPWSDAEADSFLLGIYIFGKNFLQIKRFIGSKDVGEIQSFYYGKFYRSNAYRRWSDSRKAKRKKCVTGRKIFTGWRQQELFSRLSSHVSEESQNSLLEGYKSFVDGRILLEEYVSALKSSVSIPVLVEAVAIGKGKEDLTGFGLEPKNNNHDLLGFPHLPTGQDCSSLTSKDIVNFLTGGFRLSKARCNDIFWDAVWPRLLAKGWHSEQPRDQGYISSKHYLVFLVPGIKKFSRRKLVKGEHYFDSVSDVLNKVASEPKLLELDTEESSVGGQNEQNSWSPDVLSDQDDPSASRRHCYLKPRVSTSSSDHMKFTVVDTSLFCGGKSSSIRELRCLPAEFKLTSKQTDRLMEDEGDSSDDNLDEFETVEKPLHSEKAKHHKGISDDAGPVSMKFTVVDTSLVHEGKPSKVRLLRWSPVVVKSASELTGLLRKTVNCGESSGRHENDAADIPSKGKRKISKSNSHKEVRDTACKNQMATQKNSDTVDKMEPHQNTCISDDKHLKKTVLHQFKRRAKSGHSDYVVPVVKRRRLTACAKEKMSELSQNCSQGLESKQEELQGTINSPEMGKNIVPEVGPQDKKSSVSFPAESSPEDMDTKIMRRASAAAHKSEGRKERHKTEASNDLNQPPEDLLNSGNNEMLIEEVQGNKRATTGGHCSPSKEKELVSETLRTSTDVNTSEQNPIVNRRQSTRNRPLTTRALEALANGFLNVQRRPKSADIHGGENLFSSPFRKARSKAKVAPSSHGDAVTGVAASGEDKEVNGACDAKKHVISKPLDQVEGKWLANH</sequence>
<name>A0AA88D494_FICCA</name>
<dbReference type="InterPro" id="IPR057712">
    <property type="entry name" value="DUF7952"/>
</dbReference>
<dbReference type="SUPFAM" id="SSF46689">
    <property type="entry name" value="Homeodomain-like"/>
    <property type="match status" value="1"/>
</dbReference>
<dbReference type="Gene3D" id="1.10.10.60">
    <property type="entry name" value="Homeodomain-like"/>
    <property type="match status" value="1"/>
</dbReference>
<dbReference type="AlphaFoldDB" id="A0AA88D494"/>
<keyword evidence="4" id="KW-0539">Nucleus</keyword>
<dbReference type="GO" id="GO:0005634">
    <property type="term" value="C:nucleus"/>
    <property type="evidence" value="ECO:0007669"/>
    <property type="project" value="UniProtKB-SubCell"/>
</dbReference>
<evidence type="ECO:0000259" key="6">
    <source>
        <dbReference type="PROSITE" id="PS51293"/>
    </source>
</evidence>
<dbReference type="PANTHER" id="PTHR13859">
    <property type="entry name" value="ATROPHIN-RELATED"/>
    <property type="match status" value="1"/>
</dbReference>
<feature type="compositionally biased region" description="Basic and acidic residues" evidence="5">
    <location>
        <begin position="142"/>
        <end position="170"/>
    </location>
</feature>
<evidence type="ECO:0000256" key="3">
    <source>
        <dbReference type="ARBA" id="ARBA00023163"/>
    </source>
</evidence>
<feature type="region of interest" description="Disordered" evidence="5">
    <location>
        <begin position="466"/>
        <end position="498"/>
    </location>
</feature>
<dbReference type="EMBL" id="BTGU01000017">
    <property type="protein sequence ID" value="GMN43870.1"/>
    <property type="molecule type" value="Genomic_DNA"/>
</dbReference>
<evidence type="ECO:0000313" key="7">
    <source>
        <dbReference type="EMBL" id="GMN43870.1"/>
    </source>
</evidence>
<feature type="domain" description="SANT" evidence="6">
    <location>
        <begin position="207"/>
        <end position="253"/>
    </location>
</feature>
<comment type="caution">
    <text evidence="7">The sequence shown here is derived from an EMBL/GenBank/DDBJ whole genome shotgun (WGS) entry which is preliminary data.</text>
</comment>
<dbReference type="InterPro" id="IPR009057">
    <property type="entry name" value="Homeodomain-like_sf"/>
</dbReference>
<reference evidence="7" key="1">
    <citation type="submission" date="2023-07" db="EMBL/GenBank/DDBJ databases">
        <title>draft genome sequence of fig (Ficus carica).</title>
        <authorList>
            <person name="Takahashi T."/>
            <person name="Nishimura K."/>
        </authorList>
    </citation>
    <scope>NUCLEOTIDE SEQUENCE</scope>
</reference>